<dbReference type="InterPro" id="IPR017441">
    <property type="entry name" value="Protein_kinase_ATP_BS"/>
</dbReference>
<evidence type="ECO:0000256" key="4">
    <source>
        <dbReference type="ARBA" id="ARBA00004245"/>
    </source>
</evidence>
<reference evidence="40" key="2">
    <citation type="submission" date="2025-09" db="UniProtKB">
        <authorList>
            <consortium name="Ensembl"/>
        </authorList>
    </citation>
    <scope>IDENTIFICATION</scope>
</reference>
<evidence type="ECO:0000259" key="39">
    <source>
        <dbReference type="PROSITE" id="PS51860"/>
    </source>
</evidence>
<dbReference type="SMART" id="SM00109">
    <property type="entry name" value="C1"/>
    <property type="match status" value="1"/>
</dbReference>
<dbReference type="SUPFAM" id="SSF103652">
    <property type="entry name" value="G protein-binding domain"/>
    <property type="match status" value="1"/>
</dbReference>
<dbReference type="GO" id="GO:0005813">
    <property type="term" value="C:centrosome"/>
    <property type="evidence" value="ECO:0007669"/>
    <property type="project" value="TreeGrafter"/>
</dbReference>
<keyword evidence="15" id="KW-0863">Zinc-finger</keyword>
<evidence type="ECO:0000256" key="30">
    <source>
        <dbReference type="PROSITE-ProRule" id="PRU01207"/>
    </source>
</evidence>
<dbReference type="CDD" id="cd20875">
    <property type="entry name" value="C1_ROCK2"/>
    <property type="match status" value="1"/>
</dbReference>
<evidence type="ECO:0000259" key="37">
    <source>
        <dbReference type="PROSITE" id="PS51285"/>
    </source>
</evidence>
<evidence type="ECO:0000256" key="27">
    <source>
        <dbReference type="ARBA" id="ARBA00032261"/>
    </source>
</evidence>
<keyword evidence="34" id="KW-1133">Transmembrane helix</keyword>
<dbReference type="InterPro" id="IPR011009">
    <property type="entry name" value="Kinase-like_dom_sf"/>
</dbReference>
<keyword evidence="21" id="KW-0090">Biological rhythms</keyword>
<keyword evidence="23" id="KW-0206">Cytoskeleton</keyword>
<evidence type="ECO:0000256" key="22">
    <source>
        <dbReference type="ARBA" id="ARBA00023136"/>
    </source>
</evidence>
<dbReference type="Proteomes" id="UP000694555">
    <property type="component" value="Unplaced"/>
</dbReference>
<dbReference type="CDD" id="cd22250">
    <property type="entry name" value="ROCK_SBD"/>
    <property type="match status" value="1"/>
</dbReference>
<feature type="transmembrane region" description="Helical" evidence="34">
    <location>
        <begin position="934"/>
        <end position="956"/>
    </location>
</feature>
<keyword evidence="19" id="KW-0460">Magnesium</keyword>
<keyword evidence="12" id="KW-0808">Transferase</keyword>
<evidence type="ECO:0000256" key="18">
    <source>
        <dbReference type="ARBA" id="ARBA00022840"/>
    </source>
</evidence>
<keyword evidence="41" id="KW-1185">Reference proteome</keyword>
<dbReference type="InterPro" id="IPR000719">
    <property type="entry name" value="Prot_kinase_dom"/>
</dbReference>
<evidence type="ECO:0000256" key="6">
    <source>
        <dbReference type="ARBA" id="ARBA00012513"/>
    </source>
</evidence>
<dbReference type="PROSITE" id="PS51860">
    <property type="entry name" value="REM_1"/>
    <property type="match status" value="1"/>
</dbReference>
<dbReference type="CDD" id="cd11638">
    <property type="entry name" value="HR1_ROCK2"/>
    <property type="match status" value="1"/>
</dbReference>
<keyword evidence="14 31" id="KW-0547">Nucleotide-binding</keyword>
<dbReference type="GO" id="GO:0032956">
    <property type="term" value="P:regulation of actin cytoskeleton organization"/>
    <property type="evidence" value="ECO:0007669"/>
    <property type="project" value="InterPro"/>
</dbReference>
<keyword evidence="11" id="KW-0597">Phosphoprotein</keyword>
<feature type="binding site" evidence="31">
    <location>
        <position position="125"/>
    </location>
    <ligand>
        <name>ATP</name>
        <dbReference type="ChEBI" id="CHEBI:30616"/>
    </ligand>
</feature>
<dbReference type="GO" id="GO:0010825">
    <property type="term" value="P:positive regulation of centrosome duplication"/>
    <property type="evidence" value="ECO:0007669"/>
    <property type="project" value="InterPro"/>
</dbReference>
<dbReference type="InterPro" id="IPR015008">
    <property type="entry name" value="ROCK_Rho-bd_dom"/>
</dbReference>
<dbReference type="GO" id="GO:0048511">
    <property type="term" value="P:rhythmic process"/>
    <property type="evidence" value="ECO:0007669"/>
    <property type="project" value="UniProtKB-KW"/>
</dbReference>
<evidence type="ECO:0000256" key="21">
    <source>
        <dbReference type="ARBA" id="ARBA00023108"/>
    </source>
</evidence>
<dbReference type="Ensembl" id="ENSBJAT00000021409.1">
    <property type="protein sequence ID" value="ENSBJAP00000020819.1"/>
    <property type="gene ID" value="ENSBJAG00000009986.1"/>
</dbReference>
<evidence type="ECO:0000256" key="29">
    <source>
        <dbReference type="ARBA" id="ARBA00048679"/>
    </source>
</evidence>
<evidence type="ECO:0000256" key="20">
    <source>
        <dbReference type="ARBA" id="ARBA00023054"/>
    </source>
</evidence>
<evidence type="ECO:0000256" key="28">
    <source>
        <dbReference type="ARBA" id="ARBA00047899"/>
    </source>
</evidence>
<dbReference type="InterPro" id="IPR050839">
    <property type="entry name" value="Rho-assoc_Ser/Thr_Kinase"/>
</dbReference>
<dbReference type="InterPro" id="IPR008271">
    <property type="entry name" value="Ser/Thr_kinase_AS"/>
</dbReference>
<feature type="domain" description="Protein kinase" evidence="35">
    <location>
        <begin position="96"/>
        <end position="358"/>
    </location>
</feature>
<dbReference type="GO" id="GO:0005737">
    <property type="term" value="C:cytoplasm"/>
    <property type="evidence" value="ECO:0007669"/>
    <property type="project" value="TreeGrafter"/>
</dbReference>
<dbReference type="SMART" id="SM00133">
    <property type="entry name" value="S_TK_X"/>
    <property type="match status" value="1"/>
</dbReference>
<dbReference type="GO" id="GO:0007266">
    <property type="term" value="P:Rho protein signal transduction"/>
    <property type="evidence" value="ECO:0007669"/>
    <property type="project" value="UniProtKB-UniRule"/>
</dbReference>
<dbReference type="EC" id="2.7.11.1" evidence="6"/>
<feature type="domain" description="REM-1" evidence="39">
    <location>
        <begin position="470"/>
        <end position="546"/>
    </location>
</feature>
<evidence type="ECO:0000256" key="7">
    <source>
        <dbReference type="ARBA" id="ARBA00014021"/>
    </source>
</evidence>
<keyword evidence="16" id="KW-0418">Kinase</keyword>
<feature type="region of interest" description="Disordered" evidence="33">
    <location>
        <begin position="1287"/>
        <end position="1329"/>
    </location>
</feature>
<dbReference type="GO" id="GO:0000281">
    <property type="term" value="P:mitotic cytokinesis"/>
    <property type="evidence" value="ECO:0007669"/>
    <property type="project" value="TreeGrafter"/>
</dbReference>
<dbReference type="GO" id="GO:0006939">
    <property type="term" value="P:smooth muscle contraction"/>
    <property type="evidence" value="ECO:0007669"/>
    <property type="project" value="InterPro"/>
</dbReference>
<dbReference type="GO" id="GO:0072518">
    <property type="term" value="F:Rho-dependent protein serine/threonine kinase activity"/>
    <property type="evidence" value="ECO:0007669"/>
    <property type="project" value="TreeGrafter"/>
</dbReference>
<evidence type="ECO:0000256" key="13">
    <source>
        <dbReference type="ARBA" id="ARBA00022723"/>
    </source>
</evidence>
<dbReference type="SUPFAM" id="SSF57889">
    <property type="entry name" value="Cysteine-rich domain"/>
    <property type="match status" value="1"/>
</dbReference>
<dbReference type="InterPro" id="IPR002219">
    <property type="entry name" value="PKC_DAG/PE"/>
</dbReference>
<dbReference type="InterPro" id="IPR046349">
    <property type="entry name" value="C1-like_sf"/>
</dbReference>
<keyword evidence="20 30" id="KW-0175">Coiled coil</keyword>
<keyword evidence="24" id="KW-0539">Nucleus</keyword>
<protein>
    <recommendedName>
        <fullName evidence="7">Rho-associated protein kinase 2</fullName>
        <ecNumber evidence="6">2.7.11.1</ecNumber>
    </recommendedName>
    <alternativeName>
        <fullName evidence="26">Rho-associated, coiled-coil-containing protein kinase 2</fullName>
    </alternativeName>
    <alternativeName>
        <fullName evidence="27">Rho-associated, coiled-coil-containing protein kinase II</fullName>
    </alternativeName>
    <alternativeName>
        <fullName evidence="25">p164 ROCK-2</fullName>
    </alternativeName>
</protein>
<feature type="compositionally biased region" description="Polar residues" evidence="33">
    <location>
        <begin position="1303"/>
        <end position="1317"/>
    </location>
</feature>
<keyword evidence="22 34" id="KW-0472">Membrane</keyword>
<dbReference type="FunFam" id="1.20.5.340:FF:000016">
    <property type="entry name" value="Rho-associated protein kinase 2"/>
    <property type="match status" value="1"/>
</dbReference>
<dbReference type="GO" id="GO:0031267">
    <property type="term" value="F:small GTPase binding"/>
    <property type="evidence" value="ECO:0007669"/>
    <property type="project" value="InterPro"/>
</dbReference>
<comment type="cofactor">
    <cofactor evidence="1">
        <name>Mg(2+)</name>
        <dbReference type="ChEBI" id="CHEBI:18420"/>
    </cofactor>
</comment>
<dbReference type="Gene3D" id="1.10.510.10">
    <property type="entry name" value="Transferase(Phosphotransferase) domain 1"/>
    <property type="match status" value="1"/>
</dbReference>
<dbReference type="GO" id="GO:0048598">
    <property type="term" value="P:embryonic morphogenesis"/>
    <property type="evidence" value="ECO:0007669"/>
    <property type="project" value="TreeGrafter"/>
</dbReference>
<dbReference type="FunFam" id="3.30.200.20:FF:000072">
    <property type="entry name" value="Rho-associated protein kinase 2"/>
    <property type="match status" value="1"/>
</dbReference>
<evidence type="ECO:0000259" key="35">
    <source>
        <dbReference type="PROSITE" id="PS50011"/>
    </source>
</evidence>
<keyword evidence="9" id="KW-0963">Cytoplasm</keyword>
<dbReference type="CDD" id="cd01242">
    <property type="entry name" value="PH_ROCK"/>
    <property type="match status" value="1"/>
</dbReference>
<dbReference type="FunFam" id="1.20.5.730:FF:000001">
    <property type="entry name" value="rho-associated protein kinase 2"/>
    <property type="match status" value="1"/>
</dbReference>
<dbReference type="Gene3D" id="3.30.60.20">
    <property type="match status" value="1"/>
</dbReference>
<evidence type="ECO:0000256" key="26">
    <source>
        <dbReference type="ARBA" id="ARBA00031784"/>
    </source>
</evidence>
<dbReference type="Pfam" id="PF08912">
    <property type="entry name" value="Rho_Binding"/>
    <property type="match status" value="1"/>
</dbReference>
<dbReference type="GO" id="GO:1901888">
    <property type="term" value="P:regulation of cell junction assembly"/>
    <property type="evidence" value="ECO:0007669"/>
    <property type="project" value="TreeGrafter"/>
</dbReference>
<dbReference type="GO" id="GO:0008270">
    <property type="term" value="F:zinc ion binding"/>
    <property type="evidence" value="ECO:0007669"/>
    <property type="project" value="UniProtKB-KW"/>
</dbReference>
<evidence type="ECO:0000256" key="31">
    <source>
        <dbReference type="PROSITE-ProRule" id="PRU10141"/>
    </source>
</evidence>
<dbReference type="GO" id="GO:0005634">
    <property type="term" value="C:nucleus"/>
    <property type="evidence" value="ECO:0007669"/>
    <property type="project" value="UniProtKB-SubCell"/>
</dbReference>
<evidence type="ECO:0000256" key="8">
    <source>
        <dbReference type="ARBA" id="ARBA00022475"/>
    </source>
</evidence>
<dbReference type="Pfam" id="PF00069">
    <property type="entry name" value="Pkinase"/>
    <property type="match status" value="1"/>
</dbReference>
<evidence type="ECO:0000256" key="12">
    <source>
        <dbReference type="ARBA" id="ARBA00022679"/>
    </source>
</evidence>
<feature type="domain" description="Phorbol-ester/DAG-type" evidence="36">
    <location>
        <begin position="1201"/>
        <end position="1256"/>
    </location>
</feature>
<dbReference type="PROSITE" id="PS50081">
    <property type="entry name" value="ZF_DAG_PE_2"/>
    <property type="match status" value="1"/>
</dbReference>
<dbReference type="GO" id="GO:0031032">
    <property type="term" value="P:actomyosin structure organization"/>
    <property type="evidence" value="ECO:0007669"/>
    <property type="project" value="TreeGrafter"/>
</dbReference>
<feature type="domain" description="AGC-kinase C-terminal" evidence="37">
    <location>
        <begin position="361"/>
        <end position="429"/>
    </location>
</feature>
<keyword evidence="10" id="KW-0723">Serine/threonine-protein kinase</keyword>
<feature type="coiled-coil region" evidence="32">
    <location>
        <begin position="1013"/>
        <end position="1058"/>
    </location>
</feature>
<keyword evidence="13" id="KW-0479">Metal-binding</keyword>
<evidence type="ECO:0000256" key="1">
    <source>
        <dbReference type="ARBA" id="ARBA00001946"/>
    </source>
</evidence>
<evidence type="ECO:0000256" key="24">
    <source>
        <dbReference type="ARBA" id="ARBA00023242"/>
    </source>
</evidence>
<evidence type="ECO:0000259" key="36">
    <source>
        <dbReference type="PROSITE" id="PS50081"/>
    </source>
</evidence>
<dbReference type="PROSITE" id="PS50011">
    <property type="entry name" value="PROTEIN_KINASE_DOM"/>
    <property type="match status" value="1"/>
</dbReference>
<evidence type="ECO:0000256" key="10">
    <source>
        <dbReference type="ARBA" id="ARBA00022527"/>
    </source>
</evidence>
<evidence type="ECO:0000256" key="5">
    <source>
        <dbReference type="ARBA" id="ARBA00009903"/>
    </source>
</evidence>
<reference evidence="40" key="1">
    <citation type="submission" date="2025-08" db="UniProtKB">
        <authorList>
            <consortium name="Ensembl"/>
        </authorList>
    </citation>
    <scope>IDENTIFICATION</scope>
</reference>
<comment type="catalytic activity">
    <reaction evidence="29">
        <text>L-seryl-[protein] + ATP = O-phospho-L-seryl-[protein] + ADP + H(+)</text>
        <dbReference type="Rhea" id="RHEA:17989"/>
        <dbReference type="Rhea" id="RHEA-COMP:9863"/>
        <dbReference type="Rhea" id="RHEA-COMP:11604"/>
        <dbReference type="ChEBI" id="CHEBI:15378"/>
        <dbReference type="ChEBI" id="CHEBI:29999"/>
        <dbReference type="ChEBI" id="CHEBI:30616"/>
        <dbReference type="ChEBI" id="CHEBI:83421"/>
        <dbReference type="ChEBI" id="CHEBI:456216"/>
        <dbReference type="EC" id="2.7.11.1"/>
    </reaction>
</comment>
<evidence type="ECO:0000256" key="3">
    <source>
        <dbReference type="ARBA" id="ARBA00004202"/>
    </source>
</evidence>
<proteinExistence type="inferred from homology"/>
<dbReference type="Gene3D" id="2.30.29.30">
    <property type="entry name" value="Pleckstrin-homology domain (PH domain)/Phosphotyrosine-binding domain (PTB)"/>
    <property type="match status" value="1"/>
</dbReference>
<keyword evidence="34" id="KW-0812">Transmembrane</keyword>
<sequence>MDNTSIKFLNRQEKCNRNKKNRLTELSILNQCLMSKITYWLRLKLLLQFCNDGLNSLVLDLDYPALRKNKNIDNFLNRYEKIVEKIRALQMKAEDYDVVKVIGRGAFGEVQLVRHKMTQKVYAMKLLSKFEMIKRSDSAFFWEERDIMAFANSPWVVQLFCAFQDDKYLYMVMEYMPGGDLVNLMSNYDVPEKWAKFYTAEVVLALDAIHSMGLIHRDVKPDNMLLDKYGHLKLADFGTCMKMDETGMVRCDTAVGTPDYISPEVLKSQGGDGYYGRECDWWSVGVFLFEMLVGDTPFYADSLVGTYSKIMDHKNSLHFPDDVEISKHAKNLICAFLTDRDVRLGRNGVEEIKHHPFFKSDQWNWDNIRETAAPVVPELSSDIDSSNFDDIEDDKGDVETFPIPKAFVGNQLPFIGFTYYRDNLYVILQYAFLEIYLQIFLISKLEEQLSNELQAKDELEQKYRKNVESAVRQLEREKALLQHKNTEYQRKAEHEADKKRNLENEVNSLKDQLEDLKKRNQNSQISNEKINQLQRQLDEANSLLRSESDTAARLRKNQTESTKQIQQLEANNRELQDKNCLLENAKLKLEKDFLNLQSALESERRDRSHGSEIISDLQGRISSLEEEVKNGKSALAKLEMEKRQLQEKLTDLEKEKSNMEIDMTYKFKVMQQNLEQEEAEHKATKARLADKNKIYESIEEAKSEAMKEMEKKLLEERALKQKVENRLLEAEKQRSMLDCDLKQSQQKINELLRQKDILNEDVKNLTLKIEQETQKRCLTQNDLKMQTQQVNTLKMSEKQLKQENNHLQEIKLSLEKQNNELHGQMKELQDQLEAEQYFSTLYKTQVRELKEECEEKTKLCKEMQQKIQELQDERDSLAAQLEITLTKADSEQLARSIAEEQYSDLEKEKIMKELEIKEMMARHKQELTEKDATIASFCSLIVLFSFIMSLFFLNYLATEITKLKEEEANVGNIKAQFEKQLLNERTLKTQAVNKLAEIMNRKGPVKRGADTDVRRKEKENKKLHMELKSEREKLTQMMIKYQKEINEMQAQIAEESQIRIELQMTLDSKDSDIEQLRSQLQSLHIGLDNSSIGSGPGDAEADDGFPGMLILLIFLWIKISKKILFYDSEQDKEQSNPYMVLDIDKLFHVRPVTQTDVYRADSKEIPRIFQILYANEGESKKEQEFPVEPMGEKSNCICHKGHEFIPTLYHFPTNCEACMKPLWHMFKPPPALECRRCHIKCHKDHMDKKEEIIAPCKVYYDISTAKNLLLLASSTEEQQKWVSRLVKKIPKKPPAPDPFARSSPRTSMKVQPNQSIRRPSRQLPPNKPR</sequence>
<evidence type="ECO:0000256" key="19">
    <source>
        <dbReference type="ARBA" id="ARBA00022842"/>
    </source>
</evidence>
<dbReference type="SMART" id="SM00220">
    <property type="entry name" value="S_TKc"/>
    <property type="match status" value="1"/>
</dbReference>
<dbReference type="GO" id="GO:0030866">
    <property type="term" value="P:cortical actin cytoskeleton organization"/>
    <property type="evidence" value="ECO:0007669"/>
    <property type="project" value="TreeGrafter"/>
</dbReference>
<keyword evidence="8" id="KW-1003">Cell membrane</keyword>
<feature type="coiled-coil region" evidence="32">
    <location>
        <begin position="614"/>
        <end position="922"/>
    </location>
</feature>
<evidence type="ECO:0000256" key="15">
    <source>
        <dbReference type="ARBA" id="ARBA00022771"/>
    </source>
</evidence>
<evidence type="ECO:0000256" key="25">
    <source>
        <dbReference type="ARBA" id="ARBA00030038"/>
    </source>
</evidence>
<dbReference type="Gene3D" id="3.30.200.20">
    <property type="entry name" value="Phosphorylase Kinase, domain 1"/>
    <property type="match status" value="1"/>
</dbReference>
<comment type="catalytic activity">
    <reaction evidence="28">
        <text>L-threonyl-[protein] + ATP = O-phospho-L-threonyl-[protein] + ADP + H(+)</text>
        <dbReference type="Rhea" id="RHEA:46608"/>
        <dbReference type="Rhea" id="RHEA-COMP:11060"/>
        <dbReference type="Rhea" id="RHEA-COMP:11605"/>
        <dbReference type="ChEBI" id="CHEBI:15378"/>
        <dbReference type="ChEBI" id="CHEBI:30013"/>
        <dbReference type="ChEBI" id="CHEBI:30616"/>
        <dbReference type="ChEBI" id="CHEBI:61977"/>
        <dbReference type="ChEBI" id="CHEBI:456216"/>
        <dbReference type="EC" id="2.7.11.1"/>
    </reaction>
</comment>
<dbReference type="SUPFAM" id="SSF56112">
    <property type="entry name" value="Protein kinase-like (PK-like)"/>
    <property type="match status" value="1"/>
</dbReference>
<evidence type="ECO:0000256" key="2">
    <source>
        <dbReference type="ARBA" id="ARBA00004123"/>
    </source>
</evidence>
<dbReference type="Gene3D" id="1.20.5.730">
    <property type="entry name" value="Single helix bin"/>
    <property type="match status" value="1"/>
</dbReference>
<evidence type="ECO:0000256" key="14">
    <source>
        <dbReference type="ARBA" id="ARBA00022741"/>
    </source>
</evidence>
<feature type="compositionally biased region" description="Basic and acidic residues" evidence="33">
    <location>
        <begin position="484"/>
        <end position="503"/>
    </location>
</feature>
<evidence type="ECO:0000256" key="16">
    <source>
        <dbReference type="ARBA" id="ARBA00022777"/>
    </source>
</evidence>
<dbReference type="InterPro" id="IPR037311">
    <property type="entry name" value="ROCK2_HR1"/>
</dbReference>
<keyword evidence="18 31" id="KW-0067">ATP-binding</keyword>
<dbReference type="PANTHER" id="PTHR22988">
    <property type="entry name" value="MYOTONIC DYSTROPHY S/T KINASE-RELATED"/>
    <property type="match status" value="1"/>
</dbReference>
<evidence type="ECO:0000256" key="34">
    <source>
        <dbReference type="SAM" id="Phobius"/>
    </source>
</evidence>
<organism evidence="40 41">
    <name type="scientific">Buteo japonicus</name>
    <dbReference type="NCBI Taxonomy" id="224669"/>
    <lineage>
        <taxon>Eukaryota</taxon>
        <taxon>Metazoa</taxon>
        <taxon>Chordata</taxon>
        <taxon>Craniata</taxon>
        <taxon>Vertebrata</taxon>
        <taxon>Euteleostomi</taxon>
        <taxon>Archelosauria</taxon>
        <taxon>Archosauria</taxon>
        <taxon>Dinosauria</taxon>
        <taxon>Saurischia</taxon>
        <taxon>Theropoda</taxon>
        <taxon>Coelurosauria</taxon>
        <taxon>Aves</taxon>
        <taxon>Neognathae</taxon>
        <taxon>Neoaves</taxon>
        <taxon>Telluraves</taxon>
        <taxon>Accipitrimorphae</taxon>
        <taxon>Accipitriformes</taxon>
        <taxon>Accipitridae</taxon>
        <taxon>Accipitrinae</taxon>
        <taxon>Buteo</taxon>
    </lineage>
</organism>
<evidence type="ECO:0000313" key="41">
    <source>
        <dbReference type="Proteomes" id="UP000694555"/>
    </source>
</evidence>
<evidence type="ECO:0000256" key="33">
    <source>
        <dbReference type="SAM" id="MobiDB-lite"/>
    </source>
</evidence>
<accession>A0A8C0BSM8</accession>
<comment type="similarity">
    <text evidence="5">Belongs to the protein kinase superfamily. AGC Ser/Thr protein kinase family.</text>
</comment>
<dbReference type="PROSITE" id="PS51285">
    <property type="entry name" value="AGC_KINASE_CTER"/>
    <property type="match status" value="1"/>
</dbReference>
<dbReference type="FunFam" id="3.30.200.20:FF:001759">
    <property type="entry name" value="Rho-associated, coiled-coil-containing protein kinase 2b"/>
    <property type="match status" value="1"/>
</dbReference>
<dbReference type="FunFam" id="3.30.60.20:FF:000036">
    <property type="entry name" value="Rho-associated protein kinase 1"/>
    <property type="match status" value="1"/>
</dbReference>
<dbReference type="PROSITE" id="PS00107">
    <property type="entry name" value="PROTEIN_KINASE_ATP"/>
    <property type="match status" value="1"/>
</dbReference>
<evidence type="ECO:0000256" key="9">
    <source>
        <dbReference type="ARBA" id="ARBA00022490"/>
    </source>
</evidence>
<dbReference type="GO" id="GO:0005524">
    <property type="term" value="F:ATP binding"/>
    <property type="evidence" value="ECO:0007669"/>
    <property type="project" value="UniProtKB-UniRule"/>
</dbReference>
<dbReference type="InterPro" id="IPR011993">
    <property type="entry name" value="PH-like_dom_sf"/>
</dbReference>
<evidence type="ECO:0000256" key="32">
    <source>
        <dbReference type="SAM" id="Coils"/>
    </source>
</evidence>
<dbReference type="GO" id="GO:0005886">
    <property type="term" value="C:plasma membrane"/>
    <property type="evidence" value="ECO:0007669"/>
    <property type="project" value="UniProtKB-SubCell"/>
</dbReference>
<comment type="subcellular location">
    <subcellularLocation>
        <location evidence="3">Cell membrane</location>
        <topology evidence="3">Peripheral membrane protein</topology>
    </subcellularLocation>
    <subcellularLocation>
        <location evidence="4">Cytoplasm</location>
        <location evidence="4">Cytoskeleton</location>
    </subcellularLocation>
    <subcellularLocation>
        <location evidence="2">Nucleus</location>
    </subcellularLocation>
</comment>
<feature type="domain" description="RhoBD" evidence="38">
    <location>
        <begin position="843"/>
        <end position="1004"/>
    </location>
</feature>
<dbReference type="PANTHER" id="PTHR22988:SF28">
    <property type="entry name" value="RHO-ASSOCIATED PROTEIN KINASE 2"/>
    <property type="match status" value="1"/>
</dbReference>
<keyword evidence="17" id="KW-0862">Zinc</keyword>
<dbReference type="Gene3D" id="1.20.5.340">
    <property type="match status" value="1"/>
</dbReference>
<dbReference type="PROSITE" id="PS51859">
    <property type="entry name" value="RHO_BD"/>
    <property type="match status" value="1"/>
</dbReference>
<evidence type="ECO:0000256" key="23">
    <source>
        <dbReference type="ARBA" id="ARBA00023212"/>
    </source>
</evidence>
<dbReference type="InterPro" id="IPR000961">
    <property type="entry name" value="AGC-kinase_C"/>
</dbReference>
<evidence type="ECO:0000313" key="40">
    <source>
        <dbReference type="Ensembl" id="ENSBJAP00000020819.1"/>
    </source>
</evidence>
<feature type="region of interest" description="Disordered" evidence="33">
    <location>
        <begin position="484"/>
        <end position="504"/>
    </location>
</feature>
<evidence type="ECO:0000256" key="17">
    <source>
        <dbReference type="ARBA" id="ARBA00022833"/>
    </source>
</evidence>
<name>A0A8C0BSM8_9AVES</name>
<evidence type="ECO:0000259" key="38">
    <source>
        <dbReference type="PROSITE" id="PS51859"/>
    </source>
</evidence>
<dbReference type="FunFam" id="1.10.510.10:FF:000047">
    <property type="entry name" value="Rho-associated protein kinase 1"/>
    <property type="match status" value="1"/>
</dbReference>
<dbReference type="PROSITE" id="PS00108">
    <property type="entry name" value="PROTEIN_KINASE_ST"/>
    <property type="match status" value="1"/>
</dbReference>
<dbReference type="InterPro" id="IPR011072">
    <property type="entry name" value="HR1_rho-bd"/>
</dbReference>
<evidence type="ECO:0000256" key="11">
    <source>
        <dbReference type="ARBA" id="ARBA00022553"/>
    </source>
</evidence>